<evidence type="ECO:0000313" key="4">
    <source>
        <dbReference type="Proteomes" id="UP000634672"/>
    </source>
</evidence>
<evidence type="ECO:0000256" key="1">
    <source>
        <dbReference type="ARBA" id="ARBA00004328"/>
    </source>
</evidence>
<dbReference type="InterPro" id="IPR024455">
    <property type="entry name" value="Phage_capsid"/>
</dbReference>
<sequence>MALTITNKTRDAREDFKRISAAENATPEQVNAALEAYVTAIAEDAGNQVRGEYEELKNVHDNSILQARGIPVLTAEETKFYNEVIKKSGFDEDLVWPETILERVFDDIQKDHPILRLVKFSPTVGRVKVIKSRRKGVAVFGPLHKDIEGQLDAEFGAMEYTQLALTAFFLISKDTLELGPRWINRYVLLCLREAVRDIWATKIIAGTGNDEPIGLLKDLDGAVTNGSYPDKAAAGTLTFADSKTMITELAGVMKKLSVYTRKISKTDAGTEEHRVVDGKIYLIVNPSDYYDIVPRATVQTQAGTFVTNLPFIPADHIIQSIDVPAKKLIAYVDGEYDATQSQAEKVYEYTETFAMKRAVLYAVDMLGNGQPANNDAAAIYTLAIPGAAPEASAASAKKA</sequence>
<organism evidence="3 4">
    <name type="scientific">Hungatella hominis</name>
    <dbReference type="NCBI Taxonomy" id="2763050"/>
    <lineage>
        <taxon>Bacteria</taxon>
        <taxon>Bacillati</taxon>
        <taxon>Bacillota</taxon>
        <taxon>Clostridia</taxon>
        <taxon>Lachnospirales</taxon>
        <taxon>Lachnospiraceae</taxon>
        <taxon>Hungatella</taxon>
    </lineage>
</organism>
<dbReference type="InterPro" id="IPR054612">
    <property type="entry name" value="Phage_capsid-like_C"/>
</dbReference>
<feature type="domain" description="Phage capsid-like C-terminal" evidence="2">
    <location>
        <begin position="96"/>
        <end position="241"/>
    </location>
</feature>
<comment type="caution">
    <text evidence="3">The sequence shown here is derived from an EMBL/GenBank/DDBJ whole genome shotgun (WGS) entry which is preliminary data.</text>
</comment>
<dbReference type="RefSeq" id="WP_187024843.1">
    <property type="nucleotide sequence ID" value="NZ_JACOPB010000035.1"/>
</dbReference>
<gene>
    <name evidence="3" type="ORF">H8S75_31500</name>
</gene>
<dbReference type="Proteomes" id="UP000634672">
    <property type="component" value="Unassembled WGS sequence"/>
</dbReference>
<name>A0ABR7HGW7_9FIRM</name>
<evidence type="ECO:0000259" key="2">
    <source>
        <dbReference type="Pfam" id="PF05065"/>
    </source>
</evidence>
<dbReference type="SUPFAM" id="SSF56563">
    <property type="entry name" value="Major capsid protein gp5"/>
    <property type="match status" value="1"/>
</dbReference>
<comment type="subcellular location">
    <subcellularLocation>
        <location evidence="1">Virion</location>
    </subcellularLocation>
</comment>
<proteinExistence type="predicted"/>
<dbReference type="EMBL" id="JACOPB010000035">
    <property type="protein sequence ID" value="MBC5712428.1"/>
    <property type="molecule type" value="Genomic_DNA"/>
</dbReference>
<dbReference type="NCBIfam" id="TIGR01554">
    <property type="entry name" value="major_cap_HK97"/>
    <property type="match status" value="1"/>
</dbReference>
<reference evidence="3 4" key="1">
    <citation type="submission" date="2020-08" db="EMBL/GenBank/DDBJ databases">
        <title>Genome public.</title>
        <authorList>
            <person name="Liu C."/>
            <person name="Sun Q."/>
        </authorList>
    </citation>
    <scope>NUCLEOTIDE SEQUENCE [LARGE SCALE GENOMIC DNA]</scope>
    <source>
        <strain evidence="3 4">NSJ-66</strain>
    </source>
</reference>
<accession>A0ABR7HGW7</accession>
<evidence type="ECO:0000313" key="3">
    <source>
        <dbReference type="EMBL" id="MBC5712428.1"/>
    </source>
</evidence>
<dbReference type="Pfam" id="PF05065">
    <property type="entry name" value="Phage_capsid"/>
    <property type="match status" value="1"/>
</dbReference>
<keyword evidence="4" id="KW-1185">Reference proteome</keyword>
<protein>
    <submittedName>
        <fullName evidence="3">Phage major capsid protein</fullName>
    </submittedName>
</protein>